<dbReference type="AlphaFoldDB" id="A0A974DQ57"/>
<name>A0A974DQ57_XENLA</name>
<organism evidence="1 2">
    <name type="scientific">Xenopus laevis</name>
    <name type="common">African clawed frog</name>
    <dbReference type="NCBI Taxonomy" id="8355"/>
    <lineage>
        <taxon>Eukaryota</taxon>
        <taxon>Metazoa</taxon>
        <taxon>Chordata</taxon>
        <taxon>Craniata</taxon>
        <taxon>Vertebrata</taxon>
        <taxon>Euteleostomi</taxon>
        <taxon>Amphibia</taxon>
        <taxon>Batrachia</taxon>
        <taxon>Anura</taxon>
        <taxon>Pipoidea</taxon>
        <taxon>Pipidae</taxon>
        <taxon>Xenopodinae</taxon>
        <taxon>Xenopus</taxon>
        <taxon>Xenopus</taxon>
    </lineage>
</organism>
<accession>A0A974DQ57</accession>
<gene>
    <name evidence="1" type="ORF">XELAEV_18012329mg</name>
</gene>
<sequence length="167" mass="18183">MHCDCLSLLLPLTAPARKSPNHFSPVPYRSGPPLSSLLSFLSVTSSSVQSLLRPHCSRPSPSFFPLKSLPVSPFQSPLRPHCSGLFPSPSFFPLTPLPASPIPFFSLTSLRPHWLLSGSSAASLGPSFPSSPWQQRQDRCITMQRHFPAGLPPGQYFIGLAHKNDAL</sequence>
<protein>
    <submittedName>
        <fullName evidence="1">Uncharacterized protein</fullName>
    </submittedName>
</protein>
<reference evidence="2" key="1">
    <citation type="journal article" date="2016" name="Nature">
        <title>Genome evolution in the allotetraploid frog Xenopus laevis.</title>
        <authorList>
            <person name="Session A.M."/>
            <person name="Uno Y."/>
            <person name="Kwon T."/>
            <person name="Chapman J.A."/>
            <person name="Toyoda A."/>
            <person name="Takahashi S."/>
            <person name="Fukui A."/>
            <person name="Hikosaka A."/>
            <person name="Suzuki A."/>
            <person name="Kondo M."/>
            <person name="van Heeringen S.J."/>
            <person name="Quigley I."/>
            <person name="Heinz S."/>
            <person name="Ogino H."/>
            <person name="Ochi H."/>
            <person name="Hellsten U."/>
            <person name="Lyons J.B."/>
            <person name="Simakov O."/>
            <person name="Putnam N."/>
            <person name="Stites J."/>
            <person name="Kuroki Y."/>
            <person name="Tanaka T."/>
            <person name="Michiue T."/>
            <person name="Watanabe M."/>
            <person name="Bogdanovic O."/>
            <person name="Lister R."/>
            <person name="Georgiou G."/>
            <person name="Paranjpe S.S."/>
            <person name="van Kruijsbergen I."/>
            <person name="Shu S."/>
            <person name="Carlson J."/>
            <person name="Kinoshita T."/>
            <person name="Ohta Y."/>
            <person name="Mawaribuchi S."/>
            <person name="Jenkins J."/>
            <person name="Grimwood J."/>
            <person name="Schmutz J."/>
            <person name="Mitros T."/>
            <person name="Mozaffari S.V."/>
            <person name="Suzuki Y."/>
            <person name="Haramoto Y."/>
            <person name="Yamamoto T.S."/>
            <person name="Takagi C."/>
            <person name="Heald R."/>
            <person name="Miller K."/>
            <person name="Haudenschild C."/>
            <person name="Kitzman J."/>
            <person name="Nakayama T."/>
            <person name="Izutsu Y."/>
            <person name="Robert J."/>
            <person name="Fortriede J."/>
            <person name="Burns K."/>
            <person name="Lotay V."/>
            <person name="Karimi K."/>
            <person name="Yasuoka Y."/>
            <person name="Dichmann D.S."/>
            <person name="Flajnik M.F."/>
            <person name="Houston D.W."/>
            <person name="Shendure J."/>
            <person name="DuPasquier L."/>
            <person name="Vize P.D."/>
            <person name="Zorn A.M."/>
            <person name="Ito M."/>
            <person name="Marcotte E.M."/>
            <person name="Wallingford J.B."/>
            <person name="Ito Y."/>
            <person name="Asashima M."/>
            <person name="Ueno N."/>
            <person name="Matsuda Y."/>
            <person name="Veenstra G.J."/>
            <person name="Fujiyama A."/>
            <person name="Harland R.M."/>
            <person name="Taira M."/>
            <person name="Rokhsar D.S."/>
        </authorList>
    </citation>
    <scope>NUCLEOTIDE SEQUENCE [LARGE SCALE GENOMIC DNA]</scope>
    <source>
        <strain evidence="2">J</strain>
    </source>
</reference>
<dbReference type="Proteomes" id="UP000694892">
    <property type="component" value="Chromosome 2L"/>
</dbReference>
<evidence type="ECO:0000313" key="1">
    <source>
        <dbReference type="EMBL" id="OCT94647.1"/>
    </source>
</evidence>
<dbReference type="EMBL" id="CM004468">
    <property type="protein sequence ID" value="OCT94647.1"/>
    <property type="molecule type" value="Genomic_DNA"/>
</dbReference>
<evidence type="ECO:0000313" key="2">
    <source>
        <dbReference type="Proteomes" id="UP000694892"/>
    </source>
</evidence>
<proteinExistence type="predicted"/>